<dbReference type="InterPro" id="IPR011936">
    <property type="entry name" value="Myxo_disulph_rpt"/>
</dbReference>
<evidence type="ECO:0000313" key="6">
    <source>
        <dbReference type="Proteomes" id="UP001295684"/>
    </source>
</evidence>
<keyword evidence="4" id="KW-0472">Membrane</keyword>
<dbReference type="PANTHER" id="PTHR46130:SF3">
    <property type="entry name" value="CHROMOSOME UNDETERMINED SCAFFOLD_33, WHOLE GENOME SHOTGUN SEQUENCE"/>
    <property type="match status" value="1"/>
</dbReference>
<dbReference type="GO" id="GO:0006508">
    <property type="term" value="P:proteolysis"/>
    <property type="evidence" value="ECO:0007669"/>
    <property type="project" value="TreeGrafter"/>
</dbReference>
<evidence type="ECO:0000313" key="5">
    <source>
        <dbReference type="EMBL" id="CAI2383556.1"/>
    </source>
</evidence>
<keyword evidence="2" id="KW-0677">Repeat</keyword>
<dbReference type="InterPro" id="IPR043543">
    <property type="entry name" value="PAPPA/PAPPA2"/>
</dbReference>
<evidence type="ECO:0000256" key="1">
    <source>
        <dbReference type="ARBA" id="ARBA00022729"/>
    </source>
</evidence>
<keyword evidence="6" id="KW-1185">Reference proteome</keyword>
<proteinExistence type="predicted"/>
<evidence type="ECO:0000256" key="4">
    <source>
        <dbReference type="SAM" id="Phobius"/>
    </source>
</evidence>
<dbReference type="NCBIfam" id="TIGR02232">
    <property type="entry name" value="myxo_disulf_rpt"/>
    <property type="match status" value="17"/>
</dbReference>
<dbReference type="GO" id="GO:0005615">
    <property type="term" value="C:extracellular space"/>
    <property type="evidence" value="ECO:0007669"/>
    <property type="project" value="TreeGrafter"/>
</dbReference>
<feature type="transmembrane region" description="Helical" evidence="4">
    <location>
        <begin position="1468"/>
        <end position="1489"/>
    </location>
</feature>
<dbReference type="EMBL" id="CAMPGE010025837">
    <property type="protein sequence ID" value="CAI2383556.1"/>
    <property type="molecule type" value="Genomic_DNA"/>
</dbReference>
<reference evidence="5" key="1">
    <citation type="submission" date="2023-07" db="EMBL/GenBank/DDBJ databases">
        <authorList>
            <consortium name="AG Swart"/>
            <person name="Singh M."/>
            <person name="Singh A."/>
            <person name="Seah K."/>
            <person name="Emmerich C."/>
        </authorList>
    </citation>
    <scope>NUCLEOTIDE SEQUENCE</scope>
    <source>
        <strain evidence="5">DP1</strain>
    </source>
</reference>
<keyword evidence="3" id="KW-1015">Disulfide bond</keyword>
<dbReference type="GO" id="GO:0004222">
    <property type="term" value="F:metalloendopeptidase activity"/>
    <property type="evidence" value="ECO:0007669"/>
    <property type="project" value="TreeGrafter"/>
</dbReference>
<dbReference type="Pfam" id="PF13948">
    <property type="entry name" value="DUF4215"/>
    <property type="match status" value="4"/>
</dbReference>
<sequence>MATYLMHGLGSGVTSISSSEGWAGQPTLDFPSSSSDRPSKRSTGVKFEKGEYLTFSSHFDNQGADYITFNVWIYRNDKKISDFFQVGHNFATSGYPTGIGEIQAFHTTDGKDAKLKVNGAEVGGIKEKFEHDEWILIGFGWGKDKGYMKTMCEGGGGGMGCAEHKNNASHAVSSWTTPGSYYVGNFNDNCESSCEFYIHSIRVFTSELPGIEEDLEGAVYNEWYSDCGDGERDSGENCDDGNWENGDGCDKECDVENGWECSGGNSSSPDTCEFICQANSSPGDETVDCYDGNSSSGDGCSSACKVESGYSCSWNGGSQESECTDKCGDGKTITSMGGTYCDDGDNTSGDGCSSTCSIESGWICSGGDTSNPDTCSDDCGDGKVMDVQTGYCDDDNNIPGDGCDASCQVETYWECTPGSSSTESQCSDICGDGRNMEPSATYCDDGDKVSGDGCNSACSVETGWKCSGGDASNPDTCSDDCGDGVVVAPISTYCDDGNTDSNDGCSSTCQPESGWTCTLGDSSTASSCTDTCGDGKVMDPTANYCDDGSKVDGDGCSSACAVEAGWSCTLGDSTTASVCSDDCGDGKVMVPTSGYCDDGDKTGGDGCSASCGVESGWECTLGDSSTPSSCSEICGDGKVMDPTANYCDDGSKVDGDGCSSACAVETGWKCTLGDSSTASVCNDDCGDGKVVQTSSNYCDDGDKDDNDGCNSTCQIESGWECTTGDSSTASVCSDECGDGKVMDPQSGYCDDGNKSDGDGCSSTCAVEPDWTCSLGGTSSASSCYDTCGDGKVVQTGANYCDDGDKDNGDGCSSNCQIESGWECTTGDATTASQCTETCGDGTVINPTSGYCDDGNKNNGDGCDSSCAEESGWNCTLGDSTTQSSCTDSCGNGAVMNPTAGYCDDGGKSDGDGCSSACSVESGWVCTLGDSSTPSVCADDCGDGKVMLSSSTYCDDGDKNDGDGCSSSCNIETGWICTLGDQTTASVCSDKCGDGIVVDPKNGYCDDGNNVDDDGCNSTCQVEANANCTLGDSTSASICTDICGDGFISIENLASSYCDDGNTDDGDGCSSSCSVEDKYICEGGSSTSKSVCQTCSVENCSECLSDDINKCKVCNDGYEVNNDKCSKPSAALSSSATAASQAAVGGVAAAAAINSVLNMSSPTVMWAMANQLQLLLLLVLTKSSMPDEIVQFLTGNRFASFSFDFLHLESLPGIGIPKRWFLKDQEISSLTEIGIESGSTFYNNFALLLMLFFLLPIHLGVIFLPKCRKMPYSETRWKSILGKFYTKAREALYELFHFSIYIRLILEAYQFIMLACVAEIYQMRYREYASFSISCVALLLCIFFLCLSYFMYSSTKKFYDDEQHYHCKELVRGLKDNKEARIYTFFLLLRRFILVAWLIGMCESNKYFLIVFLSGFQLFYLGRILYSRPLQHVCDNLVEITNEIFFTVLALILVYLNTEDKWKGSNTSIYMYILISNNFVIVSIMFGNLMRNIFVKCKAKCSKNSKTAPKAPQPQPPIILARPSTTSKIYTKSDLSGATKLSTNQLAEQSQNNIIIKKIPRKTD</sequence>
<dbReference type="GO" id="GO:0007166">
    <property type="term" value="P:cell surface receptor signaling pathway"/>
    <property type="evidence" value="ECO:0007669"/>
    <property type="project" value="TreeGrafter"/>
</dbReference>
<name>A0AAD2D8I8_EUPCR</name>
<organism evidence="5 6">
    <name type="scientific">Euplotes crassus</name>
    <dbReference type="NCBI Taxonomy" id="5936"/>
    <lineage>
        <taxon>Eukaryota</taxon>
        <taxon>Sar</taxon>
        <taxon>Alveolata</taxon>
        <taxon>Ciliophora</taxon>
        <taxon>Intramacronucleata</taxon>
        <taxon>Spirotrichea</taxon>
        <taxon>Hypotrichia</taxon>
        <taxon>Euplotida</taxon>
        <taxon>Euplotidae</taxon>
        <taxon>Moneuplotes</taxon>
    </lineage>
</organism>
<evidence type="ECO:0000256" key="2">
    <source>
        <dbReference type="ARBA" id="ARBA00022737"/>
    </source>
</evidence>
<feature type="transmembrane region" description="Helical" evidence="4">
    <location>
        <begin position="1244"/>
        <end position="1263"/>
    </location>
</feature>
<dbReference type="Proteomes" id="UP001295684">
    <property type="component" value="Unassembled WGS sequence"/>
</dbReference>
<keyword evidence="4" id="KW-0812">Transmembrane</keyword>
<dbReference type="PANTHER" id="PTHR46130">
    <property type="entry name" value="LAMGL DOMAIN-CONTAINING PROTEIN"/>
    <property type="match status" value="1"/>
</dbReference>
<comment type="caution">
    <text evidence="5">The sequence shown here is derived from an EMBL/GenBank/DDBJ whole genome shotgun (WGS) entry which is preliminary data.</text>
</comment>
<feature type="transmembrane region" description="Helical" evidence="4">
    <location>
        <begin position="1327"/>
        <end position="1351"/>
    </location>
</feature>
<accession>A0AAD2D8I8</accession>
<keyword evidence="1" id="KW-0732">Signal</keyword>
<keyword evidence="4" id="KW-1133">Transmembrane helix</keyword>
<protein>
    <submittedName>
        <fullName evidence="5">Uncharacterized protein</fullName>
    </submittedName>
</protein>
<gene>
    <name evidence="5" type="ORF">ECRASSUSDP1_LOCUS25061</name>
</gene>
<evidence type="ECO:0000256" key="3">
    <source>
        <dbReference type="ARBA" id="ARBA00023157"/>
    </source>
</evidence>
<feature type="transmembrane region" description="Helical" evidence="4">
    <location>
        <begin position="1436"/>
        <end position="1456"/>
    </location>
</feature>